<accession>A0ACC3BNX0</accession>
<keyword evidence="2" id="KW-1185">Reference proteome</keyword>
<sequence length="579" mass="62236">MATTASGSDTAATPATRRRRRLLPGDEDGGDGGLGAAAGRRAATAAAGSPRRRRRRQRRPPPPLPQPPSLRPPTLVGNGVGGGFSGGGGGWRSLLRAVLPLAVVLLCVRVVLKGGRLVGQWRTPKSTGAAPAVSRAGVPPLRTPPSPLLPQVGLASSPAATTAGAAATSKAEPPPPAVPVVVAVDPTAAAAPRCAAAATCGAPAGEQPSTADVEATTAVLLFTHSRADYLETALASVAATHPRRHGALPLFVSQDAQGEGDLDTYANVTAVLTSFGFTAAAANITYTHWAHTSPYPHDVNTSDYWFLNVVAYRKITRHYGYALRRLFTEHPTFQRVIILEDDMRLAPDAFDYWVATAPLLDADPTLYCVSGWNDNGKAALSGDTAALHRTDWFPGLGWTLTRSLYEELAPKWPTLFWDDWMRHPDQRRGRHCIRPEVSRVANFGEAGASSSYDYKAHISQVVTAEERVDWAAMDFAYLDPDAYAAAFWGRLRAATLWRYTNYLRSKVAPGDVAVRFPPGNIDPVAKRVGAMADHRHGVWRTSYGGVVVVPWGGRGRWAFLVPRNWEEVLPPDVQLQEPT</sequence>
<dbReference type="EMBL" id="CM020618">
    <property type="protein sequence ID" value="KAK1859318.1"/>
    <property type="molecule type" value="Genomic_DNA"/>
</dbReference>
<dbReference type="Proteomes" id="UP000798662">
    <property type="component" value="Chromosome 1"/>
</dbReference>
<proteinExistence type="predicted"/>
<evidence type="ECO:0000313" key="2">
    <source>
        <dbReference type="Proteomes" id="UP000798662"/>
    </source>
</evidence>
<gene>
    <name evidence="1" type="ORF">I4F81_001915</name>
</gene>
<name>A0ACC3BNX0_PYRYE</name>
<protein>
    <submittedName>
        <fullName evidence="1">Uncharacterized protein</fullName>
    </submittedName>
</protein>
<organism evidence="1 2">
    <name type="scientific">Pyropia yezoensis</name>
    <name type="common">Susabi-nori</name>
    <name type="synonym">Porphyra yezoensis</name>
    <dbReference type="NCBI Taxonomy" id="2788"/>
    <lineage>
        <taxon>Eukaryota</taxon>
        <taxon>Rhodophyta</taxon>
        <taxon>Bangiophyceae</taxon>
        <taxon>Bangiales</taxon>
        <taxon>Bangiaceae</taxon>
        <taxon>Pyropia</taxon>
    </lineage>
</organism>
<comment type="caution">
    <text evidence="1">The sequence shown here is derived from an EMBL/GenBank/DDBJ whole genome shotgun (WGS) entry which is preliminary data.</text>
</comment>
<reference evidence="1" key="1">
    <citation type="submission" date="2019-11" db="EMBL/GenBank/DDBJ databases">
        <title>Nori genome reveals adaptations in red seaweeds to the harsh intertidal environment.</title>
        <authorList>
            <person name="Wang D."/>
            <person name="Mao Y."/>
        </authorList>
    </citation>
    <scope>NUCLEOTIDE SEQUENCE</scope>
    <source>
        <tissue evidence="1">Gametophyte</tissue>
    </source>
</reference>
<evidence type="ECO:0000313" key="1">
    <source>
        <dbReference type="EMBL" id="KAK1859318.1"/>
    </source>
</evidence>